<sequence>MKDDIDELKVWMDFIINYLFGSAIQDYNHFRLPAKNNVNYMFLLDAPFCLWRRQ</sequence>
<dbReference type="EMBL" id="JABFAC010000006">
    <property type="protein sequence ID" value="MBA0615087.1"/>
    <property type="molecule type" value="Genomic_DNA"/>
</dbReference>
<gene>
    <name evidence="1" type="ORF">Godav_015272</name>
</gene>
<comment type="caution">
    <text evidence="1">The sequence shown here is derived from an EMBL/GenBank/DDBJ whole genome shotgun (WGS) entry which is preliminary data.</text>
</comment>
<protein>
    <submittedName>
        <fullName evidence="1">Uncharacterized protein</fullName>
    </submittedName>
</protein>
<dbReference type="Proteomes" id="UP000593561">
    <property type="component" value="Unassembled WGS sequence"/>
</dbReference>
<evidence type="ECO:0000313" key="1">
    <source>
        <dbReference type="EMBL" id="MBA0615087.1"/>
    </source>
</evidence>
<organism evidence="1 2">
    <name type="scientific">Gossypium davidsonii</name>
    <name type="common">Davidson's cotton</name>
    <name type="synonym">Gossypium klotzschianum subsp. davidsonii</name>
    <dbReference type="NCBI Taxonomy" id="34287"/>
    <lineage>
        <taxon>Eukaryota</taxon>
        <taxon>Viridiplantae</taxon>
        <taxon>Streptophyta</taxon>
        <taxon>Embryophyta</taxon>
        <taxon>Tracheophyta</taxon>
        <taxon>Spermatophyta</taxon>
        <taxon>Magnoliopsida</taxon>
        <taxon>eudicotyledons</taxon>
        <taxon>Gunneridae</taxon>
        <taxon>Pentapetalae</taxon>
        <taxon>rosids</taxon>
        <taxon>malvids</taxon>
        <taxon>Malvales</taxon>
        <taxon>Malvaceae</taxon>
        <taxon>Malvoideae</taxon>
        <taxon>Gossypium</taxon>
    </lineage>
</organism>
<reference evidence="1 2" key="1">
    <citation type="journal article" date="2019" name="Genome Biol. Evol.">
        <title>Insights into the evolution of the New World diploid cottons (Gossypium, subgenus Houzingenia) based on genome sequencing.</title>
        <authorList>
            <person name="Grover C.E."/>
            <person name="Arick M.A. 2nd"/>
            <person name="Thrash A."/>
            <person name="Conover J.L."/>
            <person name="Sanders W.S."/>
            <person name="Peterson D.G."/>
            <person name="Frelichowski J.E."/>
            <person name="Scheffler J.A."/>
            <person name="Scheffler B.E."/>
            <person name="Wendel J.F."/>
        </authorList>
    </citation>
    <scope>NUCLEOTIDE SEQUENCE [LARGE SCALE GENOMIC DNA]</scope>
    <source>
        <strain evidence="1">27</strain>
        <tissue evidence="1">Leaf</tissue>
    </source>
</reference>
<proteinExistence type="predicted"/>
<evidence type="ECO:0000313" key="2">
    <source>
        <dbReference type="Proteomes" id="UP000593561"/>
    </source>
</evidence>
<accession>A0A7J8RML3</accession>
<name>A0A7J8RML3_GOSDV</name>
<dbReference type="AlphaFoldDB" id="A0A7J8RML3"/>
<keyword evidence="2" id="KW-1185">Reference proteome</keyword>